<evidence type="ECO:0000256" key="4">
    <source>
        <dbReference type="ARBA" id="ARBA00022741"/>
    </source>
</evidence>
<dbReference type="GO" id="GO:0005524">
    <property type="term" value="F:ATP binding"/>
    <property type="evidence" value="ECO:0007669"/>
    <property type="project" value="UniProtKB-UniRule"/>
</dbReference>
<dbReference type="InterPro" id="IPR017441">
    <property type="entry name" value="Protein_kinase_ATP_BS"/>
</dbReference>
<dbReference type="InterPro" id="IPR000719">
    <property type="entry name" value="Prot_kinase_dom"/>
</dbReference>
<proteinExistence type="predicted"/>
<feature type="region of interest" description="Disordered" evidence="8">
    <location>
        <begin position="288"/>
        <end position="404"/>
    </location>
</feature>
<reference evidence="10 11" key="1">
    <citation type="submission" date="2018-08" db="EMBL/GenBank/DDBJ databases">
        <title>Sequencing the genomes of 1000 actinobacteria strains.</title>
        <authorList>
            <person name="Klenk H.-P."/>
        </authorList>
    </citation>
    <scope>NUCLEOTIDE SEQUENCE [LARGE SCALE GENOMIC DNA]</scope>
    <source>
        <strain evidence="10 11">DSM 43927</strain>
    </source>
</reference>
<keyword evidence="3" id="KW-0808">Transferase</keyword>
<organism evidence="10 11">
    <name type="scientific">Thermomonospora umbrina</name>
    <dbReference type="NCBI Taxonomy" id="111806"/>
    <lineage>
        <taxon>Bacteria</taxon>
        <taxon>Bacillati</taxon>
        <taxon>Actinomycetota</taxon>
        <taxon>Actinomycetes</taxon>
        <taxon>Streptosporangiales</taxon>
        <taxon>Thermomonosporaceae</taxon>
        <taxon>Thermomonospora</taxon>
    </lineage>
</organism>
<dbReference type="OrthoDB" id="9762169at2"/>
<dbReference type="PROSITE" id="PS00107">
    <property type="entry name" value="PROTEIN_KINASE_ATP"/>
    <property type="match status" value="1"/>
</dbReference>
<evidence type="ECO:0000256" key="8">
    <source>
        <dbReference type="SAM" id="MobiDB-lite"/>
    </source>
</evidence>
<dbReference type="PANTHER" id="PTHR43289">
    <property type="entry name" value="MITOGEN-ACTIVATED PROTEIN KINASE KINASE KINASE 20-RELATED"/>
    <property type="match status" value="1"/>
</dbReference>
<evidence type="ECO:0000256" key="5">
    <source>
        <dbReference type="ARBA" id="ARBA00022777"/>
    </source>
</evidence>
<feature type="compositionally biased region" description="Low complexity" evidence="8">
    <location>
        <begin position="340"/>
        <end position="358"/>
    </location>
</feature>
<evidence type="ECO:0000256" key="3">
    <source>
        <dbReference type="ARBA" id="ARBA00022679"/>
    </source>
</evidence>
<dbReference type="InterPro" id="IPR008271">
    <property type="entry name" value="Ser/Thr_kinase_AS"/>
</dbReference>
<protein>
    <recommendedName>
        <fullName evidence="1">non-specific serine/threonine protein kinase</fullName>
        <ecNumber evidence="1">2.7.11.1</ecNumber>
    </recommendedName>
</protein>
<evidence type="ECO:0000256" key="1">
    <source>
        <dbReference type="ARBA" id="ARBA00012513"/>
    </source>
</evidence>
<keyword evidence="2 10" id="KW-0723">Serine/threonine-protein kinase</keyword>
<dbReference type="PROSITE" id="PS00108">
    <property type="entry name" value="PROTEIN_KINASE_ST"/>
    <property type="match status" value="1"/>
</dbReference>
<evidence type="ECO:0000256" key="2">
    <source>
        <dbReference type="ARBA" id="ARBA00022527"/>
    </source>
</evidence>
<name>A0A3D9SPY5_9ACTN</name>
<feature type="domain" description="Protein kinase" evidence="9">
    <location>
        <begin position="8"/>
        <end position="267"/>
    </location>
</feature>
<accession>A0A3D9SPY5</accession>
<feature type="compositionally biased region" description="Polar residues" evidence="8">
    <location>
        <begin position="437"/>
        <end position="449"/>
    </location>
</feature>
<dbReference type="Proteomes" id="UP000256661">
    <property type="component" value="Unassembled WGS sequence"/>
</dbReference>
<dbReference type="RefSeq" id="WP_116020861.1">
    <property type="nucleotide sequence ID" value="NZ_QTTT01000001.1"/>
</dbReference>
<dbReference type="InterPro" id="IPR011009">
    <property type="entry name" value="Kinase-like_dom_sf"/>
</dbReference>
<evidence type="ECO:0000313" key="10">
    <source>
        <dbReference type="EMBL" id="REE94995.1"/>
    </source>
</evidence>
<dbReference type="PROSITE" id="PS50011">
    <property type="entry name" value="PROTEIN_KINASE_DOM"/>
    <property type="match status" value="1"/>
</dbReference>
<comment type="caution">
    <text evidence="10">The sequence shown here is derived from an EMBL/GenBank/DDBJ whole genome shotgun (WGS) entry which is preliminary data.</text>
</comment>
<keyword evidence="11" id="KW-1185">Reference proteome</keyword>
<dbReference type="Pfam" id="PF00069">
    <property type="entry name" value="Pkinase"/>
    <property type="match status" value="1"/>
</dbReference>
<feature type="compositionally biased region" description="Low complexity" evidence="8">
    <location>
        <begin position="385"/>
        <end position="396"/>
    </location>
</feature>
<evidence type="ECO:0000256" key="6">
    <source>
        <dbReference type="ARBA" id="ARBA00022840"/>
    </source>
</evidence>
<dbReference type="SMART" id="SM00220">
    <property type="entry name" value="S_TKc"/>
    <property type="match status" value="1"/>
</dbReference>
<dbReference type="EMBL" id="QTTT01000001">
    <property type="protein sequence ID" value="REE94995.1"/>
    <property type="molecule type" value="Genomic_DNA"/>
</dbReference>
<evidence type="ECO:0000256" key="7">
    <source>
        <dbReference type="PROSITE-ProRule" id="PRU10141"/>
    </source>
</evidence>
<dbReference type="Gene3D" id="3.30.200.20">
    <property type="entry name" value="Phosphorylase Kinase, domain 1"/>
    <property type="match status" value="1"/>
</dbReference>
<feature type="compositionally biased region" description="Pro residues" evidence="8">
    <location>
        <begin position="359"/>
        <end position="384"/>
    </location>
</feature>
<dbReference type="AlphaFoldDB" id="A0A3D9SPY5"/>
<keyword evidence="5 10" id="KW-0418">Kinase</keyword>
<dbReference type="SUPFAM" id="SSF56112">
    <property type="entry name" value="Protein kinase-like (PK-like)"/>
    <property type="match status" value="1"/>
</dbReference>
<keyword evidence="6 7" id="KW-0067">ATP-binding</keyword>
<keyword evidence="4 7" id="KW-0547">Nucleotide-binding</keyword>
<feature type="binding site" evidence="7">
    <location>
        <position position="37"/>
    </location>
    <ligand>
        <name>ATP</name>
        <dbReference type="ChEBI" id="CHEBI:30616"/>
    </ligand>
</feature>
<evidence type="ECO:0000313" key="11">
    <source>
        <dbReference type="Proteomes" id="UP000256661"/>
    </source>
</evidence>
<dbReference type="Gene3D" id="1.10.510.10">
    <property type="entry name" value="Transferase(Phosphotransferase) domain 1"/>
    <property type="match status" value="1"/>
</dbReference>
<dbReference type="GO" id="GO:0004674">
    <property type="term" value="F:protein serine/threonine kinase activity"/>
    <property type="evidence" value="ECO:0007669"/>
    <property type="project" value="UniProtKB-KW"/>
</dbReference>
<sequence length="568" mass="59035">MTEDVPGYRVLEKVGEGGFSVVYRAYQERLDRQVALKVLSVSAVDDAAMKRFQRECRITGRLSGHPNVVTVLDTGSTRSGRPYIAMEYFERGALTDRLRREGPLPVPEVLRIGVKTAGALAATHETDVLHRDVKPQNILVSRYGEPALADFGIARLVDSFDATHTQAFTPHHAAPEVLEGRPPGVPSDIYSLGSTLYQLLAGQPAFKGPGGEGIAQLMLRILNDPPPPPPRDDVPAQLFDVIRTAMAKAPEQRFPSAVAFAQRLQRLQAELGLPVTDLAYTSAEVAEIGQPDDTGPPSSAPSPWAPNGAASWQGGGSLEAPPPPFWTAADALPAPPAPPAAVADPGPAGFVGPVGFVGPPDPAPPGPVQPPSPMAPPMAVPGPPAVLDGATRAQPGQGRGGPPRGLLIAGTVALVGGLTLGIAALGAFGGDDDTPGTKGSASPAAQGTGSPDPAPDDAAPAIPKEQVWAATPRRVRSIADRGTSVNLRWQLPAVSRRLPILVRHAPATRRPVISAGPGATNTAVDGLRRGLGYCFQVGAMLRAATAEDPRPVIAWSKPVCIRGARPAA</sequence>
<dbReference type="PANTHER" id="PTHR43289:SF6">
    <property type="entry name" value="SERINE_THREONINE-PROTEIN KINASE NEKL-3"/>
    <property type="match status" value="1"/>
</dbReference>
<dbReference type="CDD" id="cd14014">
    <property type="entry name" value="STKc_PknB_like"/>
    <property type="match status" value="1"/>
</dbReference>
<feature type="region of interest" description="Disordered" evidence="8">
    <location>
        <begin position="433"/>
        <end position="466"/>
    </location>
</feature>
<evidence type="ECO:0000259" key="9">
    <source>
        <dbReference type="PROSITE" id="PS50011"/>
    </source>
</evidence>
<dbReference type="EC" id="2.7.11.1" evidence="1"/>
<gene>
    <name evidence="10" type="ORF">DFJ69_0365</name>
</gene>